<sequence>MSSFERAKAFLNIILKYKHGPGIFGHCQAYYGMVEAQGRGTLHCHMLLWIAGNPSPQALRDRLASDASFKSNMFQWLENIISCKLPYDKGPVPETSPNDACKPVRTHELDPRLERSPQVAEMDAKSFEYEFKKFLSRLAVECNWHIHSETCYKHLKNGQKKGDSTCRMRLDGSVQDVTTIDIETGSIELRRWRGRCNTDTQFIGSGEAVKAAVFYITEYITKGDLPLHVALQALEYAPKMHNAKYITDPQVDPQKKDSNLLTKSVNAMMGWQEMSHQQVMSYLIGGGDYYTSHTFETIKWYEFCANEVVRLCRVLNSLHNIVNVETQLDIDALHDVLLSNPALDGDEFDDDVTGSQLNENADITSVYYKPELTQGR</sequence>
<evidence type="ECO:0000313" key="2">
    <source>
        <dbReference type="EMBL" id="KAG2084532.1"/>
    </source>
</evidence>
<evidence type="ECO:0000259" key="1">
    <source>
        <dbReference type="Pfam" id="PF14214"/>
    </source>
</evidence>
<gene>
    <name evidence="2" type="ORF">F5147DRAFT_748794</name>
</gene>
<protein>
    <recommendedName>
        <fullName evidence="1">Helitron helicase-like domain-containing protein</fullName>
    </recommendedName>
</protein>
<dbReference type="EMBL" id="JABBWM010000213">
    <property type="protein sequence ID" value="KAG2084532.1"/>
    <property type="molecule type" value="Genomic_DNA"/>
</dbReference>
<keyword evidence="3" id="KW-1185">Reference proteome</keyword>
<dbReference type="AlphaFoldDB" id="A0A9P7ES14"/>
<dbReference type="Pfam" id="PF14214">
    <property type="entry name" value="Helitron_like_N"/>
    <property type="match status" value="1"/>
</dbReference>
<dbReference type="Proteomes" id="UP000823399">
    <property type="component" value="Unassembled WGS sequence"/>
</dbReference>
<dbReference type="GeneID" id="64702368"/>
<organism evidence="2 3">
    <name type="scientific">Suillus discolor</name>
    <dbReference type="NCBI Taxonomy" id="1912936"/>
    <lineage>
        <taxon>Eukaryota</taxon>
        <taxon>Fungi</taxon>
        <taxon>Dikarya</taxon>
        <taxon>Basidiomycota</taxon>
        <taxon>Agaricomycotina</taxon>
        <taxon>Agaricomycetes</taxon>
        <taxon>Agaricomycetidae</taxon>
        <taxon>Boletales</taxon>
        <taxon>Suillineae</taxon>
        <taxon>Suillaceae</taxon>
        <taxon>Suillus</taxon>
    </lineage>
</organism>
<dbReference type="RefSeq" id="XP_041284514.1">
    <property type="nucleotide sequence ID" value="XM_041440109.1"/>
</dbReference>
<name>A0A9P7ES14_9AGAM</name>
<dbReference type="OrthoDB" id="3267861at2759"/>
<dbReference type="InterPro" id="IPR025476">
    <property type="entry name" value="Helitron_helicase-like"/>
</dbReference>
<evidence type="ECO:0000313" key="3">
    <source>
        <dbReference type="Proteomes" id="UP000823399"/>
    </source>
</evidence>
<proteinExistence type="predicted"/>
<feature type="domain" description="Helitron helicase-like" evidence="1">
    <location>
        <begin position="7"/>
        <end position="48"/>
    </location>
</feature>
<accession>A0A9P7ES14</accession>
<comment type="caution">
    <text evidence="2">The sequence shown here is derived from an EMBL/GenBank/DDBJ whole genome shotgun (WGS) entry which is preliminary data.</text>
</comment>
<reference evidence="2" key="1">
    <citation type="journal article" date="2020" name="New Phytol.">
        <title>Comparative genomics reveals dynamic genome evolution in host specialist ectomycorrhizal fungi.</title>
        <authorList>
            <person name="Lofgren L.A."/>
            <person name="Nguyen N.H."/>
            <person name="Vilgalys R."/>
            <person name="Ruytinx J."/>
            <person name="Liao H.L."/>
            <person name="Branco S."/>
            <person name="Kuo A."/>
            <person name="LaButti K."/>
            <person name="Lipzen A."/>
            <person name="Andreopoulos W."/>
            <person name="Pangilinan J."/>
            <person name="Riley R."/>
            <person name="Hundley H."/>
            <person name="Na H."/>
            <person name="Barry K."/>
            <person name="Grigoriev I.V."/>
            <person name="Stajich J.E."/>
            <person name="Kennedy P.G."/>
        </authorList>
    </citation>
    <scope>NUCLEOTIDE SEQUENCE</scope>
    <source>
        <strain evidence="2">FC423</strain>
    </source>
</reference>